<reference evidence="5" key="1">
    <citation type="journal article" date="2019" name="Int. J. Syst. Evol. Microbiol.">
        <title>The Global Catalogue of Microorganisms (GCM) 10K type strain sequencing project: providing services to taxonomists for standard genome sequencing and annotation.</title>
        <authorList>
            <consortium name="The Broad Institute Genomics Platform"/>
            <consortium name="The Broad Institute Genome Sequencing Center for Infectious Disease"/>
            <person name="Wu L."/>
            <person name="Ma J."/>
        </authorList>
    </citation>
    <scope>NUCLEOTIDE SEQUENCE [LARGE SCALE GENOMIC DNA]</scope>
    <source>
        <strain evidence="5">TISTR 1535</strain>
    </source>
</reference>
<comment type="caution">
    <text evidence="4">The sequence shown here is derived from an EMBL/GenBank/DDBJ whole genome shotgun (WGS) entry which is preliminary data.</text>
</comment>
<dbReference type="PIRSF" id="PIRSF016661">
    <property type="entry name" value="BioY"/>
    <property type="match status" value="1"/>
</dbReference>
<dbReference type="Proteomes" id="UP001597502">
    <property type="component" value="Unassembled WGS sequence"/>
</dbReference>
<dbReference type="PANTHER" id="PTHR34295">
    <property type="entry name" value="BIOTIN TRANSPORTER BIOY"/>
    <property type="match status" value="1"/>
</dbReference>
<dbReference type="EMBL" id="JBHUNA010000013">
    <property type="protein sequence ID" value="MFD2760705.1"/>
    <property type="molecule type" value="Genomic_DNA"/>
</dbReference>
<evidence type="ECO:0000313" key="5">
    <source>
        <dbReference type="Proteomes" id="UP001597502"/>
    </source>
</evidence>
<dbReference type="Pfam" id="PF02632">
    <property type="entry name" value="BioY"/>
    <property type="match status" value="1"/>
</dbReference>
<dbReference type="InterPro" id="IPR003784">
    <property type="entry name" value="BioY"/>
</dbReference>
<feature type="transmembrane region" description="Helical" evidence="3">
    <location>
        <begin position="64"/>
        <end position="83"/>
    </location>
</feature>
<dbReference type="PANTHER" id="PTHR34295:SF1">
    <property type="entry name" value="BIOTIN TRANSPORTER BIOY"/>
    <property type="match status" value="1"/>
</dbReference>
<evidence type="ECO:0000256" key="2">
    <source>
        <dbReference type="PIRNR" id="PIRNR016661"/>
    </source>
</evidence>
<keyword evidence="5" id="KW-1185">Reference proteome</keyword>
<name>A0ABW5V7V6_9BACI</name>
<sequence length="203" mass="21697">MKRNRPIDLTFGAVFVCLMAIGANIAVWFPMLAIPIGGASVPLSLQTFFATLAGLMLGKRLGSMAMLTYIAVGAAGVPVFANMQAGPMALITPTGGFILSFVFVAFVTGVIAERSRKPSAPIYTAASLFGLAANYGIGVTYMYIAMNTWLSLGITYSAAWAGMIPFLLKDTGLACLAAIFMVTLSRRMPSRWLSMQHQLPIER</sequence>
<keyword evidence="2" id="KW-1003">Cell membrane</keyword>
<keyword evidence="2" id="KW-0813">Transport</keyword>
<keyword evidence="3" id="KW-1133">Transmembrane helix</keyword>
<proteinExistence type="inferred from homology"/>
<feature type="transmembrane region" description="Helical" evidence="3">
    <location>
        <begin position="89"/>
        <end position="111"/>
    </location>
</feature>
<evidence type="ECO:0000256" key="3">
    <source>
        <dbReference type="SAM" id="Phobius"/>
    </source>
</evidence>
<dbReference type="Gene3D" id="1.10.1760.20">
    <property type="match status" value="1"/>
</dbReference>
<keyword evidence="3" id="KW-0812">Transmembrane</keyword>
<dbReference type="RefSeq" id="WP_382392464.1">
    <property type="nucleotide sequence ID" value="NZ_JBHUNA010000013.1"/>
</dbReference>
<comment type="similarity">
    <text evidence="1 2">Belongs to the BioY family.</text>
</comment>
<feature type="transmembrane region" description="Helical" evidence="3">
    <location>
        <begin position="123"/>
        <end position="146"/>
    </location>
</feature>
<keyword evidence="2 3" id="KW-0472">Membrane</keyword>
<evidence type="ECO:0000256" key="1">
    <source>
        <dbReference type="ARBA" id="ARBA00010692"/>
    </source>
</evidence>
<organism evidence="4 5">
    <name type="scientific">Lentibacillus juripiscarius</name>
    <dbReference type="NCBI Taxonomy" id="257446"/>
    <lineage>
        <taxon>Bacteria</taxon>
        <taxon>Bacillati</taxon>
        <taxon>Bacillota</taxon>
        <taxon>Bacilli</taxon>
        <taxon>Bacillales</taxon>
        <taxon>Bacillaceae</taxon>
        <taxon>Lentibacillus</taxon>
    </lineage>
</organism>
<comment type="subcellular location">
    <subcellularLocation>
        <location evidence="2">Cell membrane</location>
        <topology evidence="2">Multi-pass membrane protein</topology>
    </subcellularLocation>
</comment>
<feature type="transmembrane region" description="Helical" evidence="3">
    <location>
        <begin position="158"/>
        <end position="184"/>
    </location>
</feature>
<feature type="transmembrane region" description="Helical" evidence="3">
    <location>
        <begin position="35"/>
        <end position="57"/>
    </location>
</feature>
<gene>
    <name evidence="4" type="ORF">ACFSUO_06910</name>
</gene>
<feature type="transmembrane region" description="Helical" evidence="3">
    <location>
        <begin position="7"/>
        <end position="29"/>
    </location>
</feature>
<evidence type="ECO:0000313" key="4">
    <source>
        <dbReference type="EMBL" id="MFD2760705.1"/>
    </source>
</evidence>
<accession>A0ABW5V7V6</accession>
<protein>
    <recommendedName>
        <fullName evidence="2">Biotin transporter</fullName>
    </recommendedName>
</protein>